<keyword evidence="1" id="KW-0479">Metal-binding</keyword>
<keyword evidence="8" id="KW-1185">Reference proteome</keyword>
<keyword evidence="4" id="KW-0804">Transcription</keyword>
<name>A0A9P8VS28_9HYPO</name>
<evidence type="ECO:0000256" key="4">
    <source>
        <dbReference type="ARBA" id="ARBA00023163"/>
    </source>
</evidence>
<keyword evidence="2" id="KW-0862">Zinc</keyword>
<reference evidence="7 8" key="1">
    <citation type="journal article" date="2021" name="Nat. Commun.">
        <title>Genetic determinants of endophytism in the Arabidopsis root mycobiome.</title>
        <authorList>
            <person name="Mesny F."/>
            <person name="Miyauchi S."/>
            <person name="Thiergart T."/>
            <person name="Pickel B."/>
            <person name="Atanasova L."/>
            <person name="Karlsson M."/>
            <person name="Huettel B."/>
            <person name="Barry K.W."/>
            <person name="Haridas S."/>
            <person name="Chen C."/>
            <person name="Bauer D."/>
            <person name="Andreopoulos W."/>
            <person name="Pangilinan J."/>
            <person name="LaButti K."/>
            <person name="Riley R."/>
            <person name="Lipzen A."/>
            <person name="Clum A."/>
            <person name="Drula E."/>
            <person name="Henrissat B."/>
            <person name="Kohler A."/>
            <person name="Grigoriev I.V."/>
            <person name="Martin F.M."/>
            <person name="Hacquard S."/>
        </authorList>
    </citation>
    <scope>NUCLEOTIDE SEQUENCE [LARGE SCALE GENOMIC DNA]</scope>
    <source>
        <strain evidence="7 8">MPI-CAGE-CH-0241</strain>
    </source>
</reference>
<dbReference type="CDD" id="cd12148">
    <property type="entry name" value="fungal_TF_MHR"/>
    <property type="match status" value="1"/>
</dbReference>
<dbReference type="GO" id="GO:0003677">
    <property type="term" value="F:DNA binding"/>
    <property type="evidence" value="ECO:0007669"/>
    <property type="project" value="InterPro"/>
</dbReference>
<feature type="non-terminal residue" evidence="7">
    <location>
        <position position="1"/>
    </location>
</feature>
<evidence type="ECO:0000259" key="6">
    <source>
        <dbReference type="Pfam" id="PF04082"/>
    </source>
</evidence>
<dbReference type="GO" id="GO:0008270">
    <property type="term" value="F:zinc ion binding"/>
    <property type="evidence" value="ECO:0007669"/>
    <property type="project" value="InterPro"/>
</dbReference>
<dbReference type="GO" id="GO:0006351">
    <property type="term" value="P:DNA-templated transcription"/>
    <property type="evidence" value="ECO:0007669"/>
    <property type="project" value="InterPro"/>
</dbReference>
<dbReference type="AlphaFoldDB" id="A0A9P8VS28"/>
<evidence type="ECO:0000313" key="8">
    <source>
        <dbReference type="Proteomes" id="UP000777438"/>
    </source>
</evidence>
<dbReference type="PANTHER" id="PTHR47660:SF7">
    <property type="entry name" value="TRANSCRIPTION FACTOR WITH C2H2 AND ZN(2)-CYS(6) DNA BINDING DOMAIN (EUROFUNG)"/>
    <property type="match status" value="1"/>
</dbReference>
<sequence length="469" mass="54211">FPPDGQTRQQCIDTYFSRFHRVWPTVHRSTFTTESKNQDLVDSVVMIGAWLSGIDTWMEMALRLHKSVMDRLAAKLFDFSSQQGARSRWPVPTYQALLLNVIFALQSSDDMLFSTAYLQHSTMVAVFRDAGFFQEKYSLAEDDLKDAIPSGWLERETLKRLAYLAFRLDIYFYFLRGFRPTLRYDELYLTLPCSERLWEVQTLEEWHRVKRIESKKRSAIYFVNLVDQAMDQEGRARLPPLLEDEYLYGLCAMQAWLWEDVQRHRSRKETRNTLLAPGSFYPAYFSRSIDYWTTQLTTWRECYRDRALGSTLSSKSHRETCDISAVPLYHLSQIVLRANLQAIKQLSSEQGHQSNSGTFMRQLEASTLEWVKTSDARLAIWHAAKVLKLVQEKTIYEVEGSDVACATPPLELIASIALYEAGLVVWAYTRSVQVCDACVIGSSLQAASSEPDPFELFGTDQDQSFLEWL</sequence>
<evidence type="ECO:0000256" key="3">
    <source>
        <dbReference type="ARBA" id="ARBA00023015"/>
    </source>
</evidence>
<keyword evidence="3" id="KW-0805">Transcription regulation</keyword>
<dbReference type="InterPro" id="IPR007219">
    <property type="entry name" value="XnlR_reg_dom"/>
</dbReference>
<feature type="non-terminal residue" evidence="7">
    <location>
        <position position="469"/>
    </location>
</feature>
<evidence type="ECO:0000313" key="7">
    <source>
        <dbReference type="EMBL" id="KAH6870982.1"/>
    </source>
</evidence>
<comment type="caution">
    <text evidence="7">The sequence shown here is derived from an EMBL/GenBank/DDBJ whole genome shotgun (WGS) entry which is preliminary data.</text>
</comment>
<evidence type="ECO:0000256" key="1">
    <source>
        <dbReference type="ARBA" id="ARBA00022723"/>
    </source>
</evidence>
<evidence type="ECO:0000256" key="5">
    <source>
        <dbReference type="ARBA" id="ARBA00023242"/>
    </source>
</evidence>
<dbReference type="Pfam" id="PF04082">
    <property type="entry name" value="Fungal_trans"/>
    <property type="match status" value="1"/>
</dbReference>
<organism evidence="7 8">
    <name type="scientific">Thelonectria olida</name>
    <dbReference type="NCBI Taxonomy" id="1576542"/>
    <lineage>
        <taxon>Eukaryota</taxon>
        <taxon>Fungi</taxon>
        <taxon>Dikarya</taxon>
        <taxon>Ascomycota</taxon>
        <taxon>Pezizomycotina</taxon>
        <taxon>Sordariomycetes</taxon>
        <taxon>Hypocreomycetidae</taxon>
        <taxon>Hypocreales</taxon>
        <taxon>Nectriaceae</taxon>
        <taxon>Thelonectria</taxon>
    </lineage>
</organism>
<dbReference type="OrthoDB" id="654211at2759"/>
<keyword evidence="5" id="KW-0539">Nucleus</keyword>
<dbReference type="EMBL" id="JAGPYM010000061">
    <property type="protein sequence ID" value="KAH6870982.1"/>
    <property type="molecule type" value="Genomic_DNA"/>
</dbReference>
<evidence type="ECO:0000256" key="2">
    <source>
        <dbReference type="ARBA" id="ARBA00022833"/>
    </source>
</evidence>
<dbReference type="Proteomes" id="UP000777438">
    <property type="component" value="Unassembled WGS sequence"/>
</dbReference>
<accession>A0A9P8VS28</accession>
<gene>
    <name evidence="7" type="ORF">B0T10DRAFT_592924</name>
</gene>
<feature type="domain" description="Xylanolytic transcriptional activator regulatory" evidence="6">
    <location>
        <begin position="12"/>
        <end position="225"/>
    </location>
</feature>
<dbReference type="PANTHER" id="PTHR47660">
    <property type="entry name" value="TRANSCRIPTION FACTOR WITH C2H2 AND ZN(2)-CYS(6) DNA BINDING DOMAIN (EUROFUNG)-RELATED-RELATED"/>
    <property type="match status" value="1"/>
</dbReference>
<proteinExistence type="predicted"/>
<protein>
    <submittedName>
        <fullName evidence="7">Fungal-specific transcription factor domain-containing protein</fullName>
    </submittedName>
</protein>